<reference evidence="2" key="1">
    <citation type="journal article" date="2014" name="Genome Announc.">
        <title>Genome Sequence of Arthrobacter siccitolerans 4J27, a Xeroprotectant-Producing Desiccation-Tolerant Microorganism.</title>
        <authorList>
            <person name="Manzanera M."/>
            <person name="Santa-Cruz-Calvo L."/>
            <person name="Vilchez J.I."/>
            <person name="Garcia-Fontana C."/>
            <person name="Silva-Castro G.A."/>
            <person name="Calvo C."/>
            <person name="Gonzalez-Lopez J."/>
        </authorList>
    </citation>
    <scope>NUCLEOTIDE SEQUENCE [LARGE SCALE GENOMIC DNA]</scope>
    <source>
        <strain evidence="2">4J27</strain>
    </source>
</reference>
<dbReference type="InterPro" id="IPR029058">
    <property type="entry name" value="AB_hydrolase_fold"/>
</dbReference>
<name>A0A024H388_9MICC</name>
<dbReference type="SUPFAM" id="SSF53474">
    <property type="entry name" value="alpha/beta-Hydrolases"/>
    <property type="match status" value="1"/>
</dbReference>
<dbReference type="EMBL" id="CAQI01000043">
    <property type="protein sequence ID" value="CCQ46239.1"/>
    <property type="molecule type" value="Genomic_DNA"/>
</dbReference>
<evidence type="ECO:0000313" key="1">
    <source>
        <dbReference type="EMBL" id="CCQ46239.1"/>
    </source>
</evidence>
<dbReference type="AlphaFoldDB" id="A0A024H388"/>
<evidence type="ECO:0000313" key="2">
    <source>
        <dbReference type="Proteomes" id="UP000035722"/>
    </source>
</evidence>
<comment type="caution">
    <text evidence="1">The sequence shown here is derived from an EMBL/GenBank/DDBJ whole genome shotgun (WGS) entry which is preliminary data.</text>
</comment>
<accession>A0A024H388</accession>
<proteinExistence type="predicted"/>
<sequence length="421" mass="45829">MFYIHGTGARDVTEAMHQITERAHKILGWSPEQVVALEWGQAVGPEDLDIRPALPPEYATRGVGEDLSETEQEAALWDLLLADPFAELRLLGVAIGQVDEVLGINTDPASVEVQRRLDGMVLPSPILDRAGLTAEEIKAAANIVRNRQELTDAADRANDPDNAELVLATARALVAQCLALRLPTLNQPRELPRAAIDGHVRQELVSAVAELISAQTKGFAGDVLGRVLGPIATKIAVAKRTDFMGPLSDFVRDIAFYLARGEEVRRFLATEIRRHTETGDPADAGPNIVLAHSLGGIAAVDLLSDPAVMGTPSEPKKDRLKIDLLVTVGSQPSLLYLMGSLRSLRPIPPRGTPFLPWLNLYNREDLLSFCAAQVWADHPQILDKSVSAGVPFPMSHSAYWVTDTTYELIKNHAVMQKVVQS</sequence>
<keyword evidence="2" id="KW-1185">Reference proteome</keyword>
<protein>
    <submittedName>
        <fullName evidence="1">Uncharacterized protein</fullName>
    </submittedName>
</protein>
<gene>
    <name evidence="1" type="ORF">ARTSIC4J27_2200</name>
</gene>
<dbReference type="STRING" id="861266.ARTSIC4J27_2200"/>
<organism evidence="1 2">
    <name type="scientific">Pseudarthrobacter siccitolerans</name>
    <dbReference type="NCBI Taxonomy" id="861266"/>
    <lineage>
        <taxon>Bacteria</taxon>
        <taxon>Bacillati</taxon>
        <taxon>Actinomycetota</taxon>
        <taxon>Actinomycetes</taxon>
        <taxon>Micrococcales</taxon>
        <taxon>Micrococcaceae</taxon>
        <taxon>Pseudarthrobacter</taxon>
    </lineage>
</organism>
<dbReference type="Proteomes" id="UP000035722">
    <property type="component" value="Unassembled WGS sequence"/>
</dbReference>